<evidence type="ECO:0000313" key="27">
    <source>
        <dbReference type="Proteomes" id="UP001190466"/>
    </source>
</evidence>
<dbReference type="Pfam" id="PF03061">
    <property type="entry name" value="4HBT"/>
    <property type="match status" value="1"/>
</dbReference>
<keyword evidence="5" id="KW-0963">Cytoplasm</keyword>
<dbReference type="RefSeq" id="WP_316511954.1">
    <property type="nucleotide sequence ID" value="NZ_OY726395.1"/>
</dbReference>
<evidence type="ECO:0000256" key="10">
    <source>
        <dbReference type="ARBA" id="ARBA00023098"/>
    </source>
</evidence>
<evidence type="ECO:0000256" key="23">
    <source>
        <dbReference type="ARBA" id="ARBA00048180"/>
    </source>
</evidence>
<dbReference type="EMBL" id="OY726395">
    <property type="protein sequence ID" value="CAJ1585863.1"/>
    <property type="molecule type" value="Genomic_DNA"/>
</dbReference>
<evidence type="ECO:0000256" key="7">
    <source>
        <dbReference type="ARBA" id="ARBA00022801"/>
    </source>
</evidence>
<evidence type="ECO:0000256" key="4">
    <source>
        <dbReference type="ARBA" id="ARBA00022475"/>
    </source>
</evidence>
<feature type="region of interest" description="Disordered" evidence="24">
    <location>
        <begin position="1"/>
        <end position="24"/>
    </location>
</feature>
<evidence type="ECO:0000256" key="6">
    <source>
        <dbReference type="ARBA" id="ARBA00022703"/>
    </source>
</evidence>
<evidence type="ECO:0000256" key="15">
    <source>
        <dbReference type="ARBA" id="ARBA00038456"/>
    </source>
</evidence>
<protein>
    <recommendedName>
        <fullName evidence="17">Acyl-coenzyme A thioesterase THEM4</fullName>
        <ecNumber evidence="16">3.1.2.2</ecNumber>
    </recommendedName>
    <alternativeName>
        <fullName evidence="18">Thioesterase superfamily member 4</fullName>
    </alternativeName>
</protein>
<gene>
    <name evidence="26" type="ORF">MU0050_003955</name>
</gene>
<evidence type="ECO:0000256" key="14">
    <source>
        <dbReference type="ARBA" id="ARBA00037002"/>
    </source>
</evidence>
<comment type="catalytic activity">
    <reaction evidence="20">
        <text>hexadecanoyl-CoA + H2O = hexadecanoate + CoA + H(+)</text>
        <dbReference type="Rhea" id="RHEA:16645"/>
        <dbReference type="ChEBI" id="CHEBI:7896"/>
        <dbReference type="ChEBI" id="CHEBI:15377"/>
        <dbReference type="ChEBI" id="CHEBI:15378"/>
        <dbReference type="ChEBI" id="CHEBI:57287"/>
        <dbReference type="ChEBI" id="CHEBI:57379"/>
        <dbReference type="EC" id="3.1.2.2"/>
    </reaction>
    <physiologicalReaction direction="left-to-right" evidence="20">
        <dbReference type="Rhea" id="RHEA:16646"/>
    </physiologicalReaction>
</comment>
<dbReference type="PANTHER" id="PTHR12418">
    <property type="entry name" value="ACYL-COENZYME A THIOESTERASE THEM4"/>
    <property type="match status" value="1"/>
</dbReference>
<keyword evidence="9" id="KW-0809">Transit peptide</keyword>
<evidence type="ECO:0000256" key="21">
    <source>
        <dbReference type="ARBA" id="ARBA00047969"/>
    </source>
</evidence>
<feature type="compositionally biased region" description="Basic and acidic residues" evidence="24">
    <location>
        <begin position="7"/>
        <end position="20"/>
    </location>
</feature>
<comment type="catalytic activity">
    <reaction evidence="23">
        <text>tetradecanoyl-CoA + H2O = tetradecanoate + CoA + H(+)</text>
        <dbReference type="Rhea" id="RHEA:40119"/>
        <dbReference type="ChEBI" id="CHEBI:15377"/>
        <dbReference type="ChEBI" id="CHEBI:15378"/>
        <dbReference type="ChEBI" id="CHEBI:30807"/>
        <dbReference type="ChEBI" id="CHEBI:57287"/>
        <dbReference type="ChEBI" id="CHEBI:57385"/>
    </reaction>
    <physiologicalReaction direction="left-to-right" evidence="23">
        <dbReference type="Rhea" id="RHEA:40120"/>
    </physiologicalReaction>
</comment>
<evidence type="ECO:0000259" key="25">
    <source>
        <dbReference type="Pfam" id="PF03061"/>
    </source>
</evidence>
<comment type="catalytic activity">
    <reaction evidence="13">
        <text>(5Z,8Z,11Z,14Z)-eicosatetraenoyl-CoA + H2O = (5Z,8Z,11Z,14Z)-eicosatetraenoate + CoA + H(+)</text>
        <dbReference type="Rhea" id="RHEA:40151"/>
        <dbReference type="ChEBI" id="CHEBI:15377"/>
        <dbReference type="ChEBI" id="CHEBI:15378"/>
        <dbReference type="ChEBI" id="CHEBI:32395"/>
        <dbReference type="ChEBI" id="CHEBI:57287"/>
        <dbReference type="ChEBI" id="CHEBI:57368"/>
    </reaction>
    <physiologicalReaction direction="left-to-right" evidence="13">
        <dbReference type="Rhea" id="RHEA:40152"/>
    </physiologicalReaction>
</comment>
<comment type="catalytic activity">
    <reaction evidence="14">
        <text>(9Z)-octadecenoyl-CoA + H2O = (9Z)-octadecenoate + CoA + H(+)</text>
        <dbReference type="Rhea" id="RHEA:40139"/>
        <dbReference type="ChEBI" id="CHEBI:15377"/>
        <dbReference type="ChEBI" id="CHEBI:15378"/>
        <dbReference type="ChEBI" id="CHEBI:30823"/>
        <dbReference type="ChEBI" id="CHEBI:57287"/>
        <dbReference type="ChEBI" id="CHEBI:57387"/>
    </reaction>
    <physiologicalReaction direction="left-to-right" evidence="14">
        <dbReference type="Rhea" id="RHEA:40140"/>
    </physiologicalReaction>
</comment>
<evidence type="ECO:0000256" key="16">
    <source>
        <dbReference type="ARBA" id="ARBA00038848"/>
    </source>
</evidence>
<evidence type="ECO:0000256" key="1">
    <source>
        <dbReference type="ARBA" id="ARBA00004170"/>
    </source>
</evidence>
<name>A0ABN9P302_9MYCO</name>
<dbReference type="InterPro" id="IPR006683">
    <property type="entry name" value="Thioestr_dom"/>
</dbReference>
<evidence type="ECO:0000256" key="19">
    <source>
        <dbReference type="ARBA" id="ARBA00047588"/>
    </source>
</evidence>
<evidence type="ECO:0000256" key="20">
    <source>
        <dbReference type="ARBA" id="ARBA00047734"/>
    </source>
</evidence>
<comment type="catalytic activity">
    <reaction evidence="19">
        <text>octanoyl-CoA + H2O = octanoate + CoA + H(+)</text>
        <dbReference type="Rhea" id="RHEA:30143"/>
        <dbReference type="ChEBI" id="CHEBI:15377"/>
        <dbReference type="ChEBI" id="CHEBI:15378"/>
        <dbReference type="ChEBI" id="CHEBI:25646"/>
        <dbReference type="ChEBI" id="CHEBI:57287"/>
        <dbReference type="ChEBI" id="CHEBI:57386"/>
    </reaction>
    <physiologicalReaction direction="left-to-right" evidence="19">
        <dbReference type="Rhea" id="RHEA:30144"/>
    </physiologicalReaction>
</comment>
<keyword evidence="4" id="KW-1003">Cell membrane</keyword>
<evidence type="ECO:0000256" key="13">
    <source>
        <dbReference type="ARBA" id="ARBA00035852"/>
    </source>
</evidence>
<dbReference type="InterPro" id="IPR029069">
    <property type="entry name" value="HotDog_dom_sf"/>
</dbReference>
<evidence type="ECO:0000256" key="24">
    <source>
        <dbReference type="SAM" id="MobiDB-lite"/>
    </source>
</evidence>
<comment type="subcellular location">
    <subcellularLocation>
        <location evidence="3">Cell projection</location>
        <location evidence="3">Ruffle membrane</location>
    </subcellularLocation>
    <subcellularLocation>
        <location evidence="2">Cytoplasm</location>
    </subcellularLocation>
    <subcellularLocation>
        <location evidence="1">Membrane</location>
        <topology evidence="1">Peripheral membrane protein</topology>
    </subcellularLocation>
</comment>
<keyword evidence="7 26" id="KW-0378">Hydrolase</keyword>
<dbReference type="PANTHER" id="PTHR12418:SF19">
    <property type="entry name" value="ACYL-COENZYME A THIOESTERASE THEM4"/>
    <property type="match status" value="1"/>
</dbReference>
<feature type="domain" description="Thioesterase" evidence="25">
    <location>
        <begin position="128"/>
        <end position="200"/>
    </location>
</feature>
<dbReference type="Gene3D" id="3.10.129.10">
    <property type="entry name" value="Hotdog Thioesterase"/>
    <property type="match status" value="1"/>
</dbReference>
<dbReference type="InterPro" id="IPR052365">
    <property type="entry name" value="THEM4/THEM5_acyl-CoA_thioest"/>
</dbReference>
<dbReference type="EC" id="3.1.2.2" evidence="16"/>
<keyword evidence="12" id="KW-0966">Cell projection</keyword>
<keyword evidence="10" id="KW-0443">Lipid metabolism</keyword>
<dbReference type="CDD" id="cd03443">
    <property type="entry name" value="PaaI_thioesterase"/>
    <property type="match status" value="1"/>
</dbReference>
<accession>A0ABN9P302</accession>
<reference evidence="26 27" key="1">
    <citation type="submission" date="2023-08" db="EMBL/GenBank/DDBJ databases">
        <authorList>
            <person name="Folkvardsen B D."/>
            <person name="Norman A."/>
        </authorList>
    </citation>
    <scope>NUCLEOTIDE SEQUENCE [LARGE SCALE GENOMIC DNA]</scope>
    <source>
        <strain evidence="26 27">Mu0050</strain>
    </source>
</reference>
<evidence type="ECO:0000256" key="11">
    <source>
        <dbReference type="ARBA" id="ARBA00023136"/>
    </source>
</evidence>
<evidence type="ECO:0000313" key="26">
    <source>
        <dbReference type="EMBL" id="CAJ1585863.1"/>
    </source>
</evidence>
<dbReference type="GO" id="GO:0016787">
    <property type="term" value="F:hydrolase activity"/>
    <property type="evidence" value="ECO:0007669"/>
    <property type="project" value="UniProtKB-KW"/>
</dbReference>
<evidence type="ECO:0000256" key="18">
    <source>
        <dbReference type="ARBA" id="ARBA00043210"/>
    </source>
</evidence>
<keyword evidence="11" id="KW-0472">Membrane</keyword>
<evidence type="ECO:0000256" key="3">
    <source>
        <dbReference type="ARBA" id="ARBA00004632"/>
    </source>
</evidence>
<dbReference type="Proteomes" id="UP001190466">
    <property type="component" value="Chromosome"/>
</dbReference>
<keyword evidence="6" id="KW-0053">Apoptosis</keyword>
<keyword evidence="27" id="KW-1185">Reference proteome</keyword>
<proteinExistence type="inferred from homology"/>
<evidence type="ECO:0000256" key="22">
    <source>
        <dbReference type="ARBA" id="ARBA00048074"/>
    </source>
</evidence>
<dbReference type="SUPFAM" id="SSF54637">
    <property type="entry name" value="Thioesterase/thiol ester dehydrase-isomerase"/>
    <property type="match status" value="1"/>
</dbReference>
<evidence type="ECO:0000256" key="12">
    <source>
        <dbReference type="ARBA" id="ARBA00023273"/>
    </source>
</evidence>
<comment type="catalytic activity">
    <reaction evidence="22">
        <text>dodecanoyl-CoA + H2O = dodecanoate + CoA + H(+)</text>
        <dbReference type="Rhea" id="RHEA:30135"/>
        <dbReference type="ChEBI" id="CHEBI:15377"/>
        <dbReference type="ChEBI" id="CHEBI:15378"/>
        <dbReference type="ChEBI" id="CHEBI:18262"/>
        <dbReference type="ChEBI" id="CHEBI:57287"/>
        <dbReference type="ChEBI" id="CHEBI:57375"/>
    </reaction>
    <physiologicalReaction direction="left-to-right" evidence="22">
        <dbReference type="Rhea" id="RHEA:30136"/>
    </physiologicalReaction>
</comment>
<organism evidence="26 27">
    <name type="scientific">[Mycobacterium] wendilense</name>
    <dbReference type="NCBI Taxonomy" id="3064284"/>
    <lineage>
        <taxon>Bacteria</taxon>
        <taxon>Bacillati</taxon>
        <taxon>Actinomycetota</taxon>
        <taxon>Actinomycetes</taxon>
        <taxon>Mycobacteriales</taxon>
        <taxon>Mycobacteriaceae</taxon>
        <taxon>Mycolicibacter</taxon>
    </lineage>
</organism>
<comment type="catalytic activity">
    <reaction evidence="21">
        <text>decanoyl-CoA + H2O = decanoate + CoA + H(+)</text>
        <dbReference type="Rhea" id="RHEA:40059"/>
        <dbReference type="ChEBI" id="CHEBI:15377"/>
        <dbReference type="ChEBI" id="CHEBI:15378"/>
        <dbReference type="ChEBI" id="CHEBI:27689"/>
        <dbReference type="ChEBI" id="CHEBI:57287"/>
        <dbReference type="ChEBI" id="CHEBI:61430"/>
    </reaction>
    <physiologicalReaction direction="left-to-right" evidence="21">
        <dbReference type="Rhea" id="RHEA:40060"/>
    </physiologicalReaction>
</comment>
<comment type="similarity">
    <text evidence="15">Belongs to the THEM4/THEM5 thioesterase family.</text>
</comment>
<keyword evidence="8" id="KW-0276">Fatty acid metabolism</keyword>
<evidence type="ECO:0000256" key="9">
    <source>
        <dbReference type="ARBA" id="ARBA00022946"/>
    </source>
</evidence>
<evidence type="ECO:0000256" key="8">
    <source>
        <dbReference type="ARBA" id="ARBA00022832"/>
    </source>
</evidence>
<sequence>MATEPGPDPRRVDPDYDRHGGFPVFEAAQPGPGFERFLTAMRRLQDLAVSADPDPQTWTDAAGRVEALVAQLAPFEAGEGVGPANRVPDLPGAGSLLMPPWVVDKFEADEVLLRVTFSRFHVGGNYAVHGGVLPLLFDSMFGMVIHATGRPISRTAYLNVDYRKITPIDTELHARGWLREAQGRKAFVNAELRDADGNLLAEANGLMVRLLAGQP</sequence>
<evidence type="ECO:0000256" key="17">
    <source>
        <dbReference type="ARBA" id="ARBA00040123"/>
    </source>
</evidence>
<evidence type="ECO:0000256" key="2">
    <source>
        <dbReference type="ARBA" id="ARBA00004496"/>
    </source>
</evidence>
<evidence type="ECO:0000256" key="5">
    <source>
        <dbReference type="ARBA" id="ARBA00022490"/>
    </source>
</evidence>